<keyword evidence="4" id="KW-1185">Reference proteome</keyword>
<evidence type="ECO:0000313" key="4">
    <source>
        <dbReference type="Proteomes" id="UP001501079"/>
    </source>
</evidence>
<keyword evidence="3" id="KW-0255">Endonuclease</keyword>
<dbReference type="InterPro" id="IPR003870">
    <property type="entry name" value="DUF222"/>
</dbReference>
<sequence>MSRVGSAACEALSRLGAVLPVDPSALTDGELLDFVSRVEAASRQVEALKLAAARAVSERSERDDPDSLARRLGFRTAAGVLAGITKSSGREAAKLVKDAADLKALPQVEQAVLDGRIGREAASAITGELKKAAGGKLDNLVAAPGTPEARELETVQAELVELAVSVGADEVKTAAAEKAAGLNVQAVEDQAKTAMDGRFFWIGPTLDGAARVSGLLPAGHAAVVRGVLDGLSNPKGKKTVSFAPDPDAAPADVRTRGQKAADHLRDVFATAARSAEMPDMGGDHPTVWISTTVAELESGKGLAFYAGTPEPVPVSKAVQAACAGGIQTVIFGKDGDVHNLGLEIRGFTKRQRRAIALRDGGTCIIPGCDVPAQWCEVHHVTPYQDGGPTDVCNGVLVCWFHHHEIDTGPWHLRMTHGTPEVRYTHGSTDTGWKTAGNGAASRLRAQAPPGAPPGS</sequence>
<dbReference type="EMBL" id="BAABBW010000004">
    <property type="protein sequence ID" value="GAA4177911.1"/>
    <property type="molecule type" value="Genomic_DNA"/>
</dbReference>
<dbReference type="InterPro" id="IPR003615">
    <property type="entry name" value="HNH_nuc"/>
</dbReference>
<feature type="domain" description="HNH nuclease" evidence="2">
    <location>
        <begin position="350"/>
        <end position="403"/>
    </location>
</feature>
<keyword evidence="3" id="KW-0378">Hydrolase</keyword>
<dbReference type="RefSeq" id="WP_344755344.1">
    <property type="nucleotide sequence ID" value="NZ_BAABBW010000004.1"/>
</dbReference>
<dbReference type="Proteomes" id="UP001501079">
    <property type="component" value="Unassembled WGS sequence"/>
</dbReference>
<accession>A0ABP8A536</accession>
<evidence type="ECO:0000256" key="1">
    <source>
        <dbReference type="SAM" id="MobiDB-lite"/>
    </source>
</evidence>
<comment type="caution">
    <text evidence="3">The sequence shown here is derived from an EMBL/GenBank/DDBJ whole genome shotgun (WGS) entry which is preliminary data.</text>
</comment>
<feature type="region of interest" description="Disordered" evidence="1">
    <location>
        <begin position="424"/>
        <end position="455"/>
    </location>
</feature>
<dbReference type="Pfam" id="PF02720">
    <property type="entry name" value="DUF222"/>
    <property type="match status" value="1"/>
</dbReference>
<keyword evidence="3" id="KW-0540">Nuclease</keyword>
<protein>
    <submittedName>
        <fullName evidence="3">HNH endonuclease signature motif containing protein</fullName>
    </submittedName>
</protein>
<proteinExistence type="predicted"/>
<dbReference type="CDD" id="cd00085">
    <property type="entry name" value="HNHc"/>
    <property type="match status" value="1"/>
</dbReference>
<gene>
    <name evidence="3" type="ORF">GCM10022287_27390</name>
</gene>
<dbReference type="SMART" id="SM00507">
    <property type="entry name" value="HNHc"/>
    <property type="match status" value="1"/>
</dbReference>
<organism evidence="3 4">
    <name type="scientific">Gryllotalpicola koreensis</name>
    <dbReference type="NCBI Taxonomy" id="993086"/>
    <lineage>
        <taxon>Bacteria</taxon>
        <taxon>Bacillati</taxon>
        <taxon>Actinomycetota</taxon>
        <taxon>Actinomycetes</taxon>
        <taxon>Micrococcales</taxon>
        <taxon>Microbacteriaceae</taxon>
        <taxon>Gryllotalpicola</taxon>
    </lineage>
</organism>
<dbReference type="GO" id="GO:0004519">
    <property type="term" value="F:endonuclease activity"/>
    <property type="evidence" value="ECO:0007669"/>
    <property type="project" value="UniProtKB-KW"/>
</dbReference>
<name>A0ABP8A536_9MICO</name>
<reference evidence="4" key="1">
    <citation type="journal article" date="2019" name="Int. J. Syst. Evol. Microbiol.">
        <title>The Global Catalogue of Microorganisms (GCM) 10K type strain sequencing project: providing services to taxonomists for standard genome sequencing and annotation.</title>
        <authorList>
            <consortium name="The Broad Institute Genomics Platform"/>
            <consortium name="The Broad Institute Genome Sequencing Center for Infectious Disease"/>
            <person name="Wu L."/>
            <person name="Ma J."/>
        </authorList>
    </citation>
    <scope>NUCLEOTIDE SEQUENCE [LARGE SCALE GENOMIC DNA]</scope>
    <source>
        <strain evidence="4">JCM 17591</strain>
    </source>
</reference>
<dbReference type="Gene3D" id="1.10.30.50">
    <property type="match status" value="1"/>
</dbReference>
<evidence type="ECO:0000259" key="2">
    <source>
        <dbReference type="SMART" id="SM00507"/>
    </source>
</evidence>
<evidence type="ECO:0000313" key="3">
    <source>
        <dbReference type="EMBL" id="GAA4177911.1"/>
    </source>
</evidence>